<sequence length="200" mass="21983">MGSSSRTSRIADRYSSAWSNRFVPCVDANEPYIFLITVNLGFTAALDDQSGPEPPDSTSEYGDVLTNILRFYSLPSISILSSNIMYSMKTSVATMFSTFYCEGLINRTLRQYKICIHIRSADAGLEQLSALEQRPLEHLASGELPGQRSTDCWTADQWPALGLPEHLAGSHSQSSSPQTTLTGQPRGHWSSGLQPIWSSS</sequence>
<dbReference type="AlphaFoldDB" id="M7C198"/>
<proteinExistence type="predicted"/>
<accession>M7C198</accession>
<name>M7C198_CHEMY</name>
<reference evidence="3" key="1">
    <citation type="journal article" date="2013" name="Nat. Genet.">
        <title>The draft genomes of soft-shell turtle and green sea turtle yield insights into the development and evolution of the turtle-specific body plan.</title>
        <authorList>
            <person name="Wang Z."/>
            <person name="Pascual-Anaya J."/>
            <person name="Zadissa A."/>
            <person name="Li W."/>
            <person name="Niimura Y."/>
            <person name="Huang Z."/>
            <person name="Li C."/>
            <person name="White S."/>
            <person name="Xiong Z."/>
            <person name="Fang D."/>
            <person name="Wang B."/>
            <person name="Ming Y."/>
            <person name="Chen Y."/>
            <person name="Zheng Y."/>
            <person name="Kuraku S."/>
            <person name="Pignatelli M."/>
            <person name="Herrero J."/>
            <person name="Beal K."/>
            <person name="Nozawa M."/>
            <person name="Li Q."/>
            <person name="Wang J."/>
            <person name="Zhang H."/>
            <person name="Yu L."/>
            <person name="Shigenobu S."/>
            <person name="Wang J."/>
            <person name="Liu J."/>
            <person name="Flicek P."/>
            <person name="Searle S."/>
            <person name="Wang J."/>
            <person name="Kuratani S."/>
            <person name="Yin Y."/>
            <person name="Aken B."/>
            <person name="Zhang G."/>
            <person name="Irie N."/>
        </authorList>
    </citation>
    <scope>NUCLEOTIDE SEQUENCE [LARGE SCALE GENOMIC DNA]</scope>
</reference>
<evidence type="ECO:0000313" key="2">
    <source>
        <dbReference type="EMBL" id="EMP41925.1"/>
    </source>
</evidence>
<dbReference type="EMBL" id="KB480854">
    <property type="protein sequence ID" value="EMP41925.1"/>
    <property type="molecule type" value="Genomic_DNA"/>
</dbReference>
<dbReference type="Proteomes" id="UP000031443">
    <property type="component" value="Unassembled WGS sequence"/>
</dbReference>
<evidence type="ECO:0000313" key="3">
    <source>
        <dbReference type="Proteomes" id="UP000031443"/>
    </source>
</evidence>
<keyword evidence="3" id="KW-1185">Reference proteome</keyword>
<feature type="compositionally biased region" description="Polar residues" evidence="1">
    <location>
        <begin position="170"/>
        <end position="183"/>
    </location>
</feature>
<gene>
    <name evidence="2" type="ORF">UY3_00768</name>
</gene>
<evidence type="ECO:0000256" key="1">
    <source>
        <dbReference type="SAM" id="MobiDB-lite"/>
    </source>
</evidence>
<feature type="region of interest" description="Disordered" evidence="1">
    <location>
        <begin position="167"/>
        <end position="200"/>
    </location>
</feature>
<feature type="compositionally biased region" description="Polar residues" evidence="1">
    <location>
        <begin position="191"/>
        <end position="200"/>
    </location>
</feature>
<protein>
    <submittedName>
        <fullName evidence="2">Uncharacterized protein</fullName>
    </submittedName>
</protein>
<organism evidence="2 3">
    <name type="scientific">Chelonia mydas</name>
    <name type="common">Green sea-turtle</name>
    <name type="synonym">Chelonia agassizi</name>
    <dbReference type="NCBI Taxonomy" id="8469"/>
    <lineage>
        <taxon>Eukaryota</taxon>
        <taxon>Metazoa</taxon>
        <taxon>Chordata</taxon>
        <taxon>Craniata</taxon>
        <taxon>Vertebrata</taxon>
        <taxon>Euteleostomi</taxon>
        <taxon>Archelosauria</taxon>
        <taxon>Testudinata</taxon>
        <taxon>Testudines</taxon>
        <taxon>Cryptodira</taxon>
        <taxon>Durocryptodira</taxon>
        <taxon>Americhelydia</taxon>
        <taxon>Chelonioidea</taxon>
        <taxon>Cheloniidae</taxon>
        <taxon>Chelonia</taxon>
    </lineage>
</organism>